<dbReference type="OMA" id="GHKHYGP"/>
<sequence>MDPADHLFTKDELSKYDGKEGSPGLYLAILGLVYDVVKGSKFYEAGAGYGFFAGRDGTKAFMTGDFTEEGLVDEVTGLSPQQMLELEKWVKFYDENYTYKGKVIGNFYDASGNPTDALNSAVEGIRAGHSEEANRARFKKFFPHCNSHWSEETGGIVWCSENSGGDKREWIGLPRKFFRPGQRSHRCACVRTSGPPFDDPESEQNVGDLAYPGLKEYDGCDPTAVRCELPKS</sequence>
<dbReference type="EMBL" id="KB310915">
    <property type="protein sequence ID" value="ELT90457.1"/>
    <property type="molecule type" value="Genomic_DNA"/>
</dbReference>
<evidence type="ECO:0000313" key="4">
    <source>
        <dbReference type="EnsemblMetazoa" id="CapteP110664"/>
    </source>
</evidence>
<evidence type="ECO:0000256" key="1">
    <source>
        <dbReference type="ARBA" id="ARBA00038357"/>
    </source>
</evidence>
<dbReference type="STRING" id="283909.R7TAE1"/>
<dbReference type="AlphaFoldDB" id="R7TAE1"/>
<dbReference type="Pfam" id="PF00173">
    <property type="entry name" value="Cyt-b5"/>
    <property type="match status" value="1"/>
</dbReference>
<dbReference type="OrthoDB" id="10257697at2759"/>
<gene>
    <name evidence="3" type="ORF">CAPTEDRAFT_110664</name>
</gene>
<protein>
    <recommendedName>
        <fullName evidence="2">Cytochrome b5 heme-binding domain-containing protein</fullName>
    </recommendedName>
</protein>
<dbReference type="SUPFAM" id="SSF55856">
    <property type="entry name" value="Cytochrome b5-like heme/steroid binding domain"/>
    <property type="match status" value="1"/>
</dbReference>
<feature type="domain" description="Cytochrome b5 heme-binding" evidence="2">
    <location>
        <begin position="8"/>
        <end position="104"/>
    </location>
</feature>
<evidence type="ECO:0000313" key="5">
    <source>
        <dbReference type="Proteomes" id="UP000014760"/>
    </source>
</evidence>
<organism evidence="3">
    <name type="scientific">Capitella teleta</name>
    <name type="common">Polychaete worm</name>
    <dbReference type="NCBI Taxonomy" id="283909"/>
    <lineage>
        <taxon>Eukaryota</taxon>
        <taxon>Metazoa</taxon>
        <taxon>Spiralia</taxon>
        <taxon>Lophotrochozoa</taxon>
        <taxon>Annelida</taxon>
        <taxon>Polychaeta</taxon>
        <taxon>Sedentaria</taxon>
        <taxon>Scolecida</taxon>
        <taxon>Capitellidae</taxon>
        <taxon>Capitella</taxon>
    </lineage>
</organism>
<accession>R7TAE1</accession>
<dbReference type="InterPro" id="IPR036400">
    <property type="entry name" value="Cyt_B5-like_heme/steroid_sf"/>
</dbReference>
<comment type="similarity">
    <text evidence="1">Belongs to the cytochrome b5 family. MAPR subfamily.</text>
</comment>
<dbReference type="GO" id="GO:0016020">
    <property type="term" value="C:membrane"/>
    <property type="evidence" value="ECO:0007669"/>
    <property type="project" value="TreeGrafter"/>
</dbReference>
<proteinExistence type="inferred from homology"/>
<dbReference type="InterPro" id="IPR050577">
    <property type="entry name" value="MAPR/NEUFC/NENF-like"/>
</dbReference>
<evidence type="ECO:0000313" key="3">
    <source>
        <dbReference type="EMBL" id="ELT90457.1"/>
    </source>
</evidence>
<dbReference type="EMBL" id="AMQN01003099">
    <property type="status" value="NOT_ANNOTATED_CDS"/>
    <property type="molecule type" value="Genomic_DNA"/>
</dbReference>
<name>R7TAE1_CAPTE</name>
<reference evidence="4" key="3">
    <citation type="submission" date="2015-06" db="UniProtKB">
        <authorList>
            <consortium name="EnsemblMetazoa"/>
        </authorList>
    </citation>
    <scope>IDENTIFICATION</scope>
</reference>
<keyword evidence="5" id="KW-1185">Reference proteome</keyword>
<dbReference type="GO" id="GO:0012505">
    <property type="term" value="C:endomembrane system"/>
    <property type="evidence" value="ECO:0007669"/>
    <property type="project" value="TreeGrafter"/>
</dbReference>
<evidence type="ECO:0000259" key="2">
    <source>
        <dbReference type="SMART" id="SM01117"/>
    </source>
</evidence>
<reference evidence="5" key="1">
    <citation type="submission" date="2012-12" db="EMBL/GenBank/DDBJ databases">
        <authorList>
            <person name="Hellsten U."/>
            <person name="Grimwood J."/>
            <person name="Chapman J.A."/>
            <person name="Shapiro H."/>
            <person name="Aerts A."/>
            <person name="Otillar R.P."/>
            <person name="Terry A.Y."/>
            <person name="Boore J.L."/>
            <person name="Simakov O."/>
            <person name="Marletaz F."/>
            <person name="Cho S.-J."/>
            <person name="Edsinger-Gonzales E."/>
            <person name="Havlak P."/>
            <person name="Kuo D.-H."/>
            <person name="Larsson T."/>
            <person name="Lv J."/>
            <person name="Arendt D."/>
            <person name="Savage R."/>
            <person name="Osoegawa K."/>
            <person name="de Jong P."/>
            <person name="Lindberg D.R."/>
            <person name="Seaver E.C."/>
            <person name="Weisblat D.A."/>
            <person name="Putnam N.H."/>
            <person name="Grigoriev I.V."/>
            <person name="Rokhsar D.S."/>
        </authorList>
    </citation>
    <scope>NUCLEOTIDE SEQUENCE</scope>
    <source>
        <strain evidence="5">I ESC-2004</strain>
    </source>
</reference>
<dbReference type="Gene3D" id="3.10.120.10">
    <property type="entry name" value="Cytochrome b5-like heme/steroid binding domain"/>
    <property type="match status" value="1"/>
</dbReference>
<dbReference type="InterPro" id="IPR001199">
    <property type="entry name" value="Cyt_B5-like_heme/steroid-bd"/>
</dbReference>
<dbReference type="PANTHER" id="PTHR10281:SF4">
    <property type="entry name" value="NEUFERRICIN"/>
    <property type="match status" value="1"/>
</dbReference>
<dbReference type="HOGENOM" id="CLU_065455_2_0_1"/>
<dbReference type="SMART" id="SM01117">
    <property type="entry name" value="Cyt-b5"/>
    <property type="match status" value="1"/>
</dbReference>
<dbReference type="FunCoup" id="R7TAE1">
    <property type="interactions" value="706"/>
</dbReference>
<dbReference type="PANTHER" id="PTHR10281">
    <property type="entry name" value="MEMBRANE-ASSOCIATED PROGESTERONE RECEPTOR COMPONENT-RELATED"/>
    <property type="match status" value="1"/>
</dbReference>
<reference evidence="3 5" key="2">
    <citation type="journal article" date="2013" name="Nature">
        <title>Insights into bilaterian evolution from three spiralian genomes.</title>
        <authorList>
            <person name="Simakov O."/>
            <person name="Marletaz F."/>
            <person name="Cho S.J."/>
            <person name="Edsinger-Gonzales E."/>
            <person name="Havlak P."/>
            <person name="Hellsten U."/>
            <person name="Kuo D.H."/>
            <person name="Larsson T."/>
            <person name="Lv J."/>
            <person name="Arendt D."/>
            <person name="Savage R."/>
            <person name="Osoegawa K."/>
            <person name="de Jong P."/>
            <person name="Grimwood J."/>
            <person name="Chapman J.A."/>
            <person name="Shapiro H."/>
            <person name="Aerts A."/>
            <person name="Otillar R.P."/>
            <person name="Terry A.Y."/>
            <person name="Boore J.L."/>
            <person name="Grigoriev I.V."/>
            <person name="Lindberg D.R."/>
            <person name="Seaver E.C."/>
            <person name="Weisblat D.A."/>
            <person name="Putnam N.H."/>
            <person name="Rokhsar D.S."/>
        </authorList>
    </citation>
    <scope>NUCLEOTIDE SEQUENCE</scope>
    <source>
        <strain evidence="3 5">I ESC-2004</strain>
    </source>
</reference>
<dbReference type="Proteomes" id="UP000014760">
    <property type="component" value="Unassembled WGS sequence"/>
</dbReference>
<dbReference type="EnsemblMetazoa" id="CapteT110664">
    <property type="protein sequence ID" value="CapteP110664"/>
    <property type="gene ID" value="CapteG110664"/>
</dbReference>